<dbReference type="GO" id="GO:0019202">
    <property type="term" value="F:amino acid kinase activity"/>
    <property type="evidence" value="ECO:0007669"/>
    <property type="project" value="TreeGrafter"/>
</dbReference>
<feature type="domain" description="Aminoglycoside phosphotransferase" evidence="2">
    <location>
        <begin position="22"/>
        <end position="250"/>
    </location>
</feature>
<evidence type="ECO:0000259" key="2">
    <source>
        <dbReference type="Pfam" id="PF01636"/>
    </source>
</evidence>
<dbReference type="PANTHER" id="PTHR21064">
    <property type="entry name" value="AMINOGLYCOSIDE PHOSPHOTRANSFERASE DOMAIN-CONTAINING PROTEIN-RELATED"/>
    <property type="match status" value="1"/>
</dbReference>
<dbReference type="SUPFAM" id="SSF56112">
    <property type="entry name" value="Protein kinase-like (PK-like)"/>
    <property type="match status" value="1"/>
</dbReference>
<dbReference type="PANTHER" id="PTHR21064:SF6">
    <property type="entry name" value="AMINOGLYCOSIDE PHOSPHOTRANSFERASE DOMAIN-CONTAINING PROTEIN"/>
    <property type="match status" value="1"/>
</dbReference>
<organism evidence="3 4">
    <name type="scientific">Anaerocolumna chitinilytica</name>
    <dbReference type="NCBI Taxonomy" id="1727145"/>
    <lineage>
        <taxon>Bacteria</taxon>
        <taxon>Bacillati</taxon>
        <taxon>Bacillota</taxon>
        <taxon>Clostridia</taxon>
        <taxon>Lachnospirales</taxon>
        <taxon>Lachnospiraceae</taxon>
        <taxon>Anaerocolumna</taxon>
    </lineage>
</organism>
<dbReference type="Proteomes" id="UP000515703">
    <property type="component" value="Chromosome"/>
</dbReference>
<dbReference type="InterPro" id="IPR050249">
    <property type="entry name" value="Pseudomonas-type_ThrB"/>
</dbReference>
<sequence>MLDEAMKNYNFKHPEAILIRHNENMTYLVKDDNKRYLLRIHKTVNGLDLSAGCRNIQRHKLIDSEIELLNLLRNVGTINTQFPIKNKYDDYITYLEDRVPVTLLSWLEGEDLQKTVITDELAYKIGQTIGKLHNAMSIVSCPDRYYYDEVFVDKVYDDIRKAYELRHITEWNHRTMLDALSYIRKVFIVEKQQFIFVHADLSKSNLIYSNGEISPIDFSLSGYALAEMDLSDMSWTLHDEKLTSSLFAGYQSVTKHTINQFFISVFTALYPISYTASHHNKRFEDEKFVQALDRWCDTILTPFMMSLPGELQ</sequence>
<reference evidence="3 4" key="2">
    <citation type="submission" date="2020-08" db="EMBL/GenBank/DDBJ databases">
        <authorList>
            <person name="Ueki A."/>
            <person name="Tonouchi A."/>
        </authorList>
    </citation>
    <scope>NUCLEOTIDE SEQUENCE [LARGE SCALE GENOMIC DNA]</scope>
    <source>
        <strain evidence="3 4">CTTW</strain>
    </source>
</reference>
<accession>A0A7I8DMB5</accession>
<dbReference type="EMBL" id="AP023368">
    <property type="protein sequence ID" value="BCJ99583.1"/>
    <property type="molecule type" value="Genomic_DNA"/>
</dbReference>
<evidence type="ECO:0000313" key="3">
    <source>
        <dbReference type="EMBL" id="BCJ99583.1"/>
    </source>
</evidence>
<dbReference type="RefSeq" id="WP_185255338.1">
    <property type="nucleotide sequence ID" value="NZ_AP023368.1"/>
</dbReference>
<evidence type="ECO:0000256" key="1">
    <source>
        <dbReference type="ARBA" id="ARBA00038240"/>
    </source>
</evidence>
<dbReference type="Gene3D" id="3.90.1200.10">
    <property type="match status" value="1"/>
</dbReference>
<proteinExistence type="inferred from homology"/>
<gene>
    <name evidence="3" type="ORF">bsdcttw_26240</name>
</gene>
<dbReference type="Pfam" id="PF01636">
    <property type="entry name" value="APH"/>
    <property type="match status" value="1"/>
</dbReference>
<keyword evidence="4" id="KW-1185">Reference proteome</keyword>
<dbReference type="InterPro" id="IPR011009">
    <property type="entry name" value="Kinase-like_dom_sf"/>
</dbReference>
<protein>
    <recommendedName>
        <fullName evidence="2">Aminoglycoside phosphotransferase domain-containing protein</fullName>
    </recommendedName>
</protein>
<name>A0A7I8DMB5_9FIRM</name>
<dbReference type="KEGG" id="acht:bsdcttw_26240"/>
<comment type="similarity">
    <text evidence="1">Belongs to the pseudomonas-type ThrB family.</text>
</comment>
<evidence type="ECO:0000313" key="4">
    <source>
        <dbReference type="Proteomes" id="UP000515703"/>
    </source>
</evidence>
<reference evidence="3 4" key="1">
    <citation type="submission" date="2020-08" db="EMBL/GenBank/DDBJ databases">
        <title>Draft genome sequencing of an Anaerocolumna strain isolated from anoxic soil subjected to BSD treatment.</title>
        <authorList>
            <person name="Uek A."/>
            <person name="Tonouchi A."/>
        </authorList>
    </citation>
    <scope>NUCLEOTIDE SEQUENCE [LARGE SCALE GENOMIC DNA]</scope>
    <source>
        <strain evidence="3 4">CTTW</strain>
    </source>
</reference>
<dbReference type="AlphaFoldDB" id="A0A7I8DMB5"/>
<dbReference type="InterPro" id="IPR002575">
    <property type="entry name" value="Aminoglycoside_PTrfase"/>
</dbReference>